<dbReference type="AlphaFoldDB" id="A0A4P6V447"/>
<feature type="compositionally biased region" description="Basic and acidic residues" evidence="1">
    <location>
        <begin position="33"/>
        <end position="44"/>
    </location>
</feature>
<dbReference type="EMBL" id="CP036532">
    <property type="protein sequence ID" value="QBK31290.1"/>
    <property type="molecule type" value="Genomic_DNA"/>
</dbReference>
<feature type="signal peptide" evidence="2">
    <location>
        <begin position="1"/>
        <end position="20"/>
    </location>
</feature>
<evidence type="ECO:0000256" key="1">
    <source>
        <dbReference type="SAM" id="MobiDB-lite"/>
    </source>
</evidence>
<dbReference type="InterPro" id="IPR009683">
    <property type="entry name" value="Extensin-like_C"/>
</dbReference>
<proteinExistence type="predicted"/>
<dbReference type="GeneID" id="90768056"/>
<protein>
    <submittedName>
        <fullName evidence="4">Extensin family protein</fullName>
    </submittedName>
</protein>
<dbReference type="OrthoDB" id="9809788at2"/>
<dbReference type="Pfam" id="PF06904">
    <property type="entry name" value="Extensin-like_C"/>
    <property type="match status" value="1"/>
</dbReference>
<dbReference type="KEGG" id="rpod:E0E05_12170"/>
<reference evidence="4 5" key="1">
    <citation type="journal article" date="2017" name="Int. J. Syst. Evol. Microbiol.">
        <title>Roseitalea porphyridii gen. nov., sp. nov., isolated from a red alga, and reclassification of Hoeflea suaedae Chung et al. 2013 as Pseudohoeflea suaedae gen. nov., comb. nov.</title>
        <authorList>
            <person name="Hyeon J.W."/>
            <person name="Jeong S.E."/>
            <person name="Baek K."/>
            <person name="Jeon C.O."/>
        </authorList>
    </citation>
    <scope>NUCLEOTIDE SEQUENCE [LARGE SCALE GENOMIC DNA]</scope>
    <source>
        <strain evidence="4 5">MA7-20</strain>
    </source>
</reference>
<gene>
    <name evidence="4" type="ORF">E0E05_12170</name>
</gene>
<evidence type="ECO:0000313" key="4">
    <source>
        <dbReference type="EMBL" id="QBK31290.1"/>
    </source>
</evidence>
<keyword evidence="2" id="KW-0732">Signal</keyword>
<evidence type="ECO:0000313" key="5">
    <source>
        <dbReference type="Proteomes" id="UP000293719"/>
    </source>
</evidence>
<dbReference type="Proteomes" id="UP000293719">
    <property type="component" value="Chromosome"/>
</dbReference>
<accession>A0A4P6V447</accession>
<sequence length="268" mass="28644">MRALFFLTLLTALAVAPASAQIDIDDLPTPETAPERPEADARPDDGDEPAAEGDAAPQEQEEAAVVDAEDIPPLPVITEIEGCQARLDELDVRYRKVDPVDGDNGCGFSPAYRVEAVGDVALGANGSTMRCETALALALWIRQGVIPATRGLSREARVAGGQGVRLTGIRHGPSYACRRRNNQPTGKLSHHAIGAAIDVTGFEFEGRAPIPVQPRAGRGTIEEAFQRAVRASACLSFSTVLGPGSDEYHDDHLHLDIASRSSRYRLCQ</sequence>
<evidence type="ECO:0000256" key="2">
    <source>
        <dbReference type="SAM" id="SignalP"/>
    </source>
</evidence>
<feature type="region of interest" description="Disordered" evidence="1">
    <location>
        <begin position="24"/>
        <end position="63"/>
    </location>
</feature>
<organism evidence="4 5">
    <name type="scientific">Roseitalea porphyridii</name>
    <dbReference type="NCBI Taxonomy" id="1852022"/>
    <lineage>
        <taxon>Bacteria</taxon>
        <taxon>Pseudomonadati</taxon>
        <taxon>Pseudomonadota</taxon>
        <taxon>Alphaproteobacteria</taxon>
        <taxon>Hyphomicrobiales</taxon>
        <taxon>Ahrensiaceae</taxon>
        <taxon>Roseitalea</taxon>
    </lineage>
</organism>
<dbReference type="RefSeq" id="WP_131616958.1">
    <property type="nucleotide sequence ID" value="NZ_CP036532.1"/>
</dbReference>
<evidence type="ECO:0000259" key="3">
    <source>
        <dbReference type="Pfam" id="PF06904"/>
    </source>
</evidence>
<feature type="chain" id="PRO_5020722166" evidence="2">
    <location>
        <begin position="21"/>
        <end position="268"/>
    </location>
</feature>
<feature type="domain" description="Extensin-like C-terminal" evidence="3">
    <location>
        <begin position="83"/>
        <end position="268"/>
    </location>
</feature>
<keyword evidence="5" id="KW-1185">Reference proteome</keyword>
<name>A0A4P6V447_9HYPH</name>